<dbReference type="Proteomes" id="UP000006334">
    <property type="component" value="Unassembled WGS sequence"/>
</dbReference>
<evidence type="ECO:0000313" key="3">
    <source>
        <dbReference type="Proteomes" id="UP000006334"/>
    </source>
</evidence>
<dbReference type="NCBIfam" id="NF008219">
    <property type="entry name" value="PRK10987.1"/>
    <property type="match status" value="1"/>
</dbReference>
<dbReference type="GO" id="GO:0005886">
    <property type="term" value="C:plasma membrane"/>
    <property type="evidence" value="ECO:0007669"/>
    <property type="project" value="TreeGrafter"/>
</dbReference>
<dbReference type="PANTHER" id="PTHR38684">
    <property type="entry name" value="PROTEIN AMPE"/>
    <property type="match status" value="1"/>
</dbReference>
<dbReference type="GO" id="GO:0046677">
    <property type="term" value="P:response to antibiotic"/>
    <property type="evidence" value="ECO:0007669"/>
    <property type="project" value="TreeGrafter"/>
</dbReference>
<dbReference type="OrthoDB" id="9811967at2"/>
<comment type="caution">
    <text evidence="2">The sequence shown here is derived from an EMBL/GenBank/DDBJ whole genome shotgun (WGS) entry which is preliminary data.</text>
</comment>
<gene>
    <name evidence="2" type="primary">ampE</name>
    <name evidence="2" type="ORF">GLIP_0529</name>
</gene>
<dbReference type="InterPro" id="IPR052966">
    <property type="entry name" value="Beta-lactamase_Reg"/>
</dbReference>
<dbReference type="InterPro" id="IPR031347">
    <property type="entry name" value="AmpE"/>
</dbReference>
<feature type="transmembrane region" description="Helical" evidence="1">
    <location>
        <begin position="139"/>
        <end position="160"/>
    </location>
</feature>
<evidence type="ECO:0000313" key="2">
    <source>
        <dbReference type="EMBL" id="GAC13175.1"/>
    </source>
</evidence>
<keyword evidence="3" id="KW-1185">Reference proteome</keyword>
<dbReference type="RefSeq" id="WP_008842995.1">
    <property type="nucleotide sequence ID" value="NZ_BAEN01000015.1"/>
</dbReference>
<sequence>MTLISLIVVLLAERIATQSKYWQESFYNQLYHGFLIRKNILSEDMSDATFLAVVIVPALILFLLLSSVDNGLIRLVLDTAILMVCIGCPHLRDLYKCYLQAANRGDFQACSMYADQIGHSGDTSSSFGQMLVWLNYQHYAAVIIWFAVLGPAGAVLYVMARSVNVQFQNEFSTESAIGQKIMFVLDWVPVRITALGLLLMGHFSRAIPTWLKYLSDAGASAKKVLTDVADAAEDIDVNEEDYTEEPCTFVRLAKRNVMFLVVVISVLSLSGWIR</sequence>
<protein>
    <submittedName>
        <fullName evidence="2">AmpE protein</fullName>
    </submittedName>
</protein>
<evidence type="ECO:0000256" key="1">
    <source>
        <dbReference type="SAM" id="Phobius"/>
    </source>
</evidence>
<keyword evidence="1" id="KW-0812">Transmembrane</keyword>
<organism evidence="2 3">
    <name type="scientific">Aliiglaciecola lipolytica E3</name>
    <dbReference type="NCBI Taxonomy" id="1127673"/>
    <lineage>
        <taxon>Bacteria</taxon>
        <taxon>Pseudomonadati</taxon>
        <taxon>Pseudomonadota</taxon>
        <taxon>Gammaproteobacteria</taxon>
        <taxon>Alteromonadales</taxon>
        <taxon>Alteromonadaceae</taxon>
        <taxon>Aliiglaciecola</taxon>
    </lineage>
</organism>
<dbReference type="STRING" id="1127673.GLIP_0529"/>
<feature type="transmembrane region" description="Helical" evidence="1">
    <location>
        <begin position="181"/>
        <end position="203"/>
    </location>
</feature>
<reference evidence="2 3" key="1">
    <citation type="journal article" date="2017" name="Antonie Van Leeuwenhoek">
        <title>Rhizobium rhizosphaerae sp. nov., a novel species isolated from rice rhizosphere.</title>
        <authorList>
            <person name="Zhao J.J."/>
            <person name="Zhang J."/>
            <person name="Zhang R.J."/>
            <person name="Zhang C.W."/>
            <person name="Yin H.Q."/>
            <person name="Zhang X.X."/>
        </authorList>
    </citation>
    <scope>NUCLEOTIDE SEQUENCE [LARGE SCALE GENOMIC DNA]</scope>
    <source>
        <strain evidence="2 3">E3</strain>
    </source>
</reference>
<dbReference type="EMBL" id="BAEN01000015">
    <property type="protein sequence ID" value="GAC13175.1"/>
    <property type="molecule type" value="Genomic_DNA"/>
</dbReference>
<proteinExistence type="predicted"/>
<feature type="transmembrane region" description="Helical" evidence="1">
    <location>
        <begin position="256"/>
        <end position="273"/>
    </location>
</feature>
<keyword evidence="1" id="KW-1133">Transmembrane helix</keyword>
<dbReference type="eggNOG" id="COG3725">
    <property type="taxonomic scope" value="Bacteria"/>
</dbReference>
<dbReference type="AlphaFoldDB" id="K6YPA6"/>
<keyword evidence="1" id="KW-0472">Membrane</keyword>
<feature type="transmembrane region" description="Helical" evidence="1">
    <location>
        <begin position="48"/>
        <end position="65"/>
    </location>
</feature>
<dbReference type="Pfam" id="PF17113">
    <property type="entry name" value="AmpE"/>
    <property type="match status" value="1"/>
</dbReference>
<name>K6YPA6_9ALTE</name>
<feature type="transmembrane region" description="Helical" evidence="1">
    <location>
        <begin position="72"/>
        <end position="92"/>
    </location>
</feature>
<dbReference type="PANTHER" id="PTHR38684:SF1">
    <property type="entry name" value="PROTEIN AMPE"/>
    <property type="match status" value="1"/>
</dbReference>
<accession>K6YPA6</accession>